<dbReference type="HOGENOM" id="CLU_291736_0_0_1"/>
<dbReference type="CDD" id="cd12148">
    <property type="entry name" value="fungal_TF_MHR"/>
    <property type="match status" value="1"/>
</dbReference>
<feature type="compositionally biased region" description="Polar residues" evidence="3">
    <location>
        <begin position="148"/>
        <end position="159"/>
    </location>
</feature>
<feature type="region of interest" description="Disordered" evidence="3">
    <location>
        <begin position="285"/>
        <end position="306"/>
    </location>
</feature>
<comment type="caution">
    <text evidence="5">The sequence shown here is derived from an EMBL/GenBank/DDBJ whole genome shotgun (WGS) entry which is preliminary data.</text>
</comment>
<dbReference type="GO" id="GO:0000981">
    <property type="term" value="F:DNA-binding transcription factor activity, RNA polymerase II-specific"/>
    <property type="evidence" value="ECO:0007669"/>
    <property type="project" value="InterPro"/>
</dbReference>
<evidence type="ECO:0000256" key="3">
    <source>
        <dbReference type="SAM" id="MobiDB-lite"/>
    </source>
</evidence>
<dbReference type="OrthoDB" id="3364175at2759"/>
<keyword evidence="6" id="KW-1185">Reference proteome</keyword>
<dbReference type="GeneID" id="25266621"/>
<feature type="compositionally biased region" description="Polar residues" evidence="3">
    <location>
        <begin position="183"/>
        <end position="203"/>
    </location>
</feature>
<sequence>MSYHASSSLPPSASNAKSPSNDGPLHPLPPPPNSYHAYTTMASDAGAKHPHHTTPSSRHSSSVPMQGAEQSAWQSQTQFRQSSPSHDIYGQRQDNSRQADSHQSIPAPGASKLAQGKGKSKVSQGNVTAPSMSAPEPKKRKKGPATEVVTSRAGTPETSALTVGSKFSSTCSIAIAPAATPELGQSSLDTPSGSGTASNSNNMAKKRTTSCENCRRRKLKCDRRAPCGACIDRNECSLCTWEEGVQPIMSGRHTVVPGPLIDRMDRLEAIMLSLATKMGAQVNLPPIASSSGQDEAALDSPANQSADDGGVAAALAGLKYAMSSGPGGTAAAAAAAGAGAGPGPGSAEHQHRRMIPSSNKAEEASIWSATQEQSVSGWAQPGTFTFAWHKPEDAAREGVLWKILDLLPDTQTVRKLCEVYFRDASFLHYCVDPDIFWNRLREHEEMRLMWKGRSKMHWGAQLRSELTFVALILAMASCALLYTDDQEQLSALNAKFESPIATFIDAAMRALDAVESVQYPSADSVRSEILIGHVVSAARGSNLGLLASVMTIQNGICANLDLEPPAHISRTEMLDRMRVWVNLCMSDWFGSTSSRRMCMIPDGSENKGGSPTPSFLYSNSAWDIASIDGPWPVELKIRFEMGRILRKASERQQMDDESGFQLTMGLQKRFESLTRTIPAELRVDVLADPDQICKEPFDGKRMFWRQCMMACLSEIVIMSLHRRYYVQGWLDPRYRISRDLCFKSAHAFVLLFLEISAVSLPIEELMSRPKHEAPQILKSKRGFIARGSFLARLATSGALLLQHHVFMMDAHPDQASVQDLNQRNTFVAKLRKLKQILLLLGPDLSIPPSEISALQPFTEWDAGSSSIRTNSVSAADTPSCPSFDPVGPVGSNDNLNRAGNAGHISPVGRKRSAMAAFGSASYSNAVPMPRQHAANPDLTNQLKHDAALVNSQPWFQALEAFVFAYGPWPVIDAQQQGQQQQPPTLTLGGDGDVRDLNTLAATNPYAGSEFGGLPPFAPPPSLHAHTNGTNSSNAYCDASVASSPWT</sequence>
<dbReference type="InParanoid" id="A0A066VP44"/>
<evidence type="ECO:0000313" key="6">
    <source>
        <dbReference type="Proteomes" id="UP000027361"/>
    </source>
</evidence>
<feature type="region of interest" description="Disordered" evidence="3">
    <location>
        <begin position="331"/>
        <end position="354"/>
    </location>
</feature>
<feature type="compositionally biased region" description="Polar residues" evidence="3">
    <location>
        <begin position="121"/>
        <end position="131"/>
    </location>
</feature>
<accession>A0A066VP44</accession>
<dbReference type="PANTHER" id="PTHR31001:SF89">
    <property type="entry name" value="ZN(2)-C6 FUNGAL-TYPE DOMAIN-CONTAINING PROTEIN"/>
    <property type="match status" value="1"/>
</dbReference>
<reference evidence="5 6" key="1">
    <citation type="submission" date="2014-05" db="EMBL/GenBank/DDBJ databases">
        <title>Draft genome sequence of a rare smut relative, Tilletiaria anomala UBC 951.</title>
        <authorList>
            <consortium name="DOE Joint Genome Institute"/>
            <person name="Toome M."/>
            <person name="Kuo A."/>
            <person name="Henrissat B."/>
            <person name="Lipzen A."/>
            <person name="Tritt A."/>
            <person name="Yoshinaga Y."/>
            <person name="Zane M."/>
            <person name="Barry K."/>
            <person name="Grigoriev I.V."/>
            <person name="Spatafora J.W."/>
            <person name="Aimea M.C."/>
        </authorList>
    </citation>
    <scope>NUCLEOTIDE SEQUENCE [LARGE SCALE GENOMIC DNA]</scope>
    <source>
        <strain evidence="5 6">UBC 951</strain>
    </source>
</reference>
<comment type="subcellular location">
    <subcellularLocation>
        <location evidence="1">Nucleus</location>
    </subcellularLocation>
</comment>
<feature type="region of interest" description="Disordered" evidence="3">
    <location>
        <begin position="182"/>
        <end position="209"/>
    </location>
</feature>
<dbReference type="EMBL" id="JMSN01000073">
    <property type="protein sequence ID" value="KDN42073.1"/>
    <property type="molecule type" value="Genomic_DNA"/>
</dbReference>
<dbReference type="OMA" id="NGICANL"/>
<feature type="region of interest" description="Disordered" evidence="3">
    <location>
        <begin position="1"/>
        <end position="159"/>
    </location>
</feature>
<dbReference type="PROSITE" id="PS50048">
    <property type="entry name" value="ZN2_CY6_FUNGAL_2"/>
    <property type="match status" value="1"/>
</dbReference>
<evidence type="ECO:0000313" key="5">
    <source>
        <dbReference type="EMBL" id="KDN42073.1"/>
    </source>
</evidence>
<feature type="compositionally biased region" description="Polar residues" evidence="3">
    <location>
        <begin position="68"/>
        <end position="85"/>
    </location>
</feature>
<keyword evidence="2" id="KW-0539">Nucleus</keyword>
<dbReference type="InterPro" id="IPR036864">
    <property type="entry name" value="Zn2-C6_fun-type_DNA-bd_sf"/>
</dbReference>
<dbReference type="Pfam" id="PF00172">
    <property type="entry name" value="Zn_clus"/>
    <property type="match status" value="1"/>
</dbReference>
<evidence type="ECO:0000256" key="1">
    <source>
        <dbReference type="ARBA" id="ARBA00004123"/>
    </source>
</evidence>
<dbReference type="GO" id="GO:0005634">
    <property type="term" value="C:nucleus"/>
    <property type="evidence" value="ECO:0007669"/>
    <property type="project" value="UniProtKB-SubCell"/>
</dbReference>
<dbReference type="STRING" id="1037660.A0A066VP44"/>
<name>A0A066VP44_TILAU</name>
<dbReference type="InterPro" id="IPR001138">
    <property type="entry name" value="Zn2Cys6_DnaBD"/>
</dbReference>
<dbReference type="InterPro" id="IPR050613">
    <property type="entry name" value="Sec_Metabolite_Reg"/>
</dbReference>
<dbReference type="GO" id="GO:0008270">
    <property type="term" value="F:zinc ion binding"/>
    <property type="evidence" value="ECO:0007669"/>
    <property type="project" value="InterPro"/>
</dbReference>
<protein>
    <recommendedName>
        <fullName evidence="4">Zn(2)-C6 fungal-type domain-containing protein</fullName>
    </recommendedName>
</protein>
<evidence type="ECO:0000256" key="2">
    <source>
        <dbReference type="ARBA" id="ARBA00023242"/>
    </source>
</evidence>
<proteinExistence type="predicted"/>
<dbReference type="PROSITE" id="PS00463">
    <property type="entry name" value="ZN2_CY6_FUNGAL_1"/>
    <property type="match status" value="1"/>
</dbReference>
<gene>
    <name evidence="5" type="ORF">K437DRAFT_275251</name>
</gene>
<dbReference type="AlphaFoldDB" id="A0A066VP44"/>
<feature type="compositionally biased region" description="Low complexity" evidence="3">
    <location>
        <begin position="53"/>
        <end position="62"/>
    </location>
</feature>
<evidence type="ECO:0000259" key="4">
    <source>
        <dbReference type="PROSITE" id="PS50048"/>
    </source>
</evidence>
<feature type="domain" description="Zn(2)-C6 fungal-type" evidence="4">
    <location>
        <begin position="210"/>
        <end position="241"/>
    </location>
</feature>
<feature type="compositionally biased region" description="Low complexity" evidence="3">
    <location>
        <begin position="1"/>
        <end position="20"/>
    </location>
</feature>
<dbReference type="RefSeq" id="XP_013241937.1">
    <property type="nucleotide sequence ID" value="XM_013386483.1"/>
</dbReference>
<dbReference type="CDD" id="cd00067">
    <property type="entry name" value="GAL4"/>
    <property type="match status" value="1"/>
</dbReference>
<dbReference type="SMART" id="SM00066">
    <property type="entry name" value="GAL4"/>
    <property type="match status" value="1"/>
</dbReference>
<dbReference type="PANTHER" id="PTHR31001">
    <property type="entry name" value="UNCHARACTERIZED TRANSCRIPTIONAL REGULATORY PROTEIN"/>
    <property type="match status" value="1"/>
</dbReference>
<dbReference type="SUPFAM" id="SSF57701">
    <property type="entry name" value="Zn2/Cys6 DNA-binding domain"/>
    <property type="match status" value="1"/>
</dbReference>
<dbReference type="Gene3D" id="4.10.240.10">
    <property type="entry name" value="Zn(2)-C6 fungal-type DNA-binding domain"/>
    <property type="match status" value="1"/>
</dbReference>
<dbReference type="Proteomes" id="UP000027361">
    <property type="component" value="Unassembled WGS sequence"/>
</dbReference>
<organism evidence="5 6">
    <name type="scientific">Tilletiaria anomala (strain ATCC 24038 / CBS 436.72 / UBC 951)</name>
    <dbReference type="NCBI Taxonomy" id="1037660"/>
    <lineage>
        <taxon>Eukaryota</taxon>
        <taxon>Fungi</taxon>
        <taxon>Dikarya</taxon>
        <taxon>Basidiomycota</taxon>
        <taxon>Ustilaginomycotina</taxon>
        <taxon>Exobasidiomycetes</taxon>
        <taxon>Georgefischeriales</taxon>
        <taxon>Tilletiariaceae</taxon>
        <taxon>Tilletiaria</taxon>
    </lineage>
</organism>